<reference evidence="1" key="1">
    <citation type="submission" date="2023-09" db="EMBL/GenBank/DDBJ databases">
        <title>Vallitalea sediminicola and Vallitalea maricola sp. nov., anaerobic bacteria isolated from marine sediment.</title>
        <authorList>
            <person name="Hirano S."/>
            <person name="Maeda A."/>
            <person name="Terahara T."/>
            <person name="Mori K."/>
            <person name="Hamada M."/>
            <person name="Matsumoto R."/>
            <person name="Kobayashi T."/>
        </authorList>
    </citation>
    <scope>NUCLEOTIDE SEQUENCE</scope>
    <source>
        <strain evidence="1">AN17-2</strain>
    </source>
</reference>
<accession>A0ACB5UJG4</accession>
<dbReference type="Proteomes" id="UP001374599">
    <property type="component" value="Unassembled WGS sequence"/>
</dbReference>
<proteinExistence type="predicted"/>
<dbReference type="EMBL" id="BTPU01000028">
    <property type="protein sequence ID" value="GMQ62699.1"/>
    <property type="molecule type" value="Genomic_DNA"/>
</dbReference>
<keyword evidence="2" id="KW-1185">Reference proteome</keyword>
<sequence>MKSIKSKLILILCVIIVISCSGLGLISYNFSKQALVDSVENNLITIAEKSSQLIEERINKELGKLEVIAGRTRITDPDNTTEDKLDALREEIKRNGYQLMDLVDTDGQAVSTGNKTYDLSHREYFKRAMNGQSTISDLLVSAEDGSLIVVYATPIKSDTDITGVLVAVKEAISFSDVIKDVTVGESGYAYVVNDQGMIVADKDVNRVNNVNLLEETASDKKSKKYKELLDKMIAKEQGSGSYTYDDSKYMIGYSPINNTNWSIGITAPLGEVLSELDGLRSSTLMISGVILIISLFFIYLVGAFITKPLVDLSKNIDIMAQFDLRENNDNKISKHKKRKDEIGFIFNSICVMQNNFVSLIKKITDTVNSITESSSSMSLTTQQSAQAAEEVATTISEIAKGATDQAKDTEKGSETVYELGDLIQKEHECMEEVSTNSDKVIKLADEGLIEINELKEKTDLSKEASIEIFDVIKKTNESSKKISKASTMIASIAEQTNLLALNAAIEAARAGEAGKGFAVVADEIRTLAEQSTESTKEIDLVVNELITNAGQAVKRMEEVYTIVSHQISSVDVTEGKYRQIVDAISNTDDSIERLSSIGVELQKKKEYILDVIQNLSAIAEENAASTEEAAASTEEQSASLQQIASTSESLAELAAELNQEASKFQL</sequence>
<evidence type="ECO:0000313" key="1">
    <source>
        <dbReference type="EMBL" id="GMQ62699.1"/>
    </source>
</evidence>
<evidence type="ECO:0000313" key="2">
    <source>
        <dbReference type="Proteomes" id="UP001374599"/>
    </source>
</evidence>
<name>A0ACB5UJG4_9FIRM</name>
<gene>
    <name evidence="1" type="ORF">AN2V17_19310</name>
</gene>
<organism evidence="1 2">
    <name type="scientific">Vallitalea maricola</name>
    <dbReference type="NCBI Taxonomy" id="3074433"/>
    <lineage>
        <taxon>Bacteria</taxon>
        <taxon>Bacillati</taxon>
        <taxon>Bacillota</taxon>
        <taxon>Clostridia</taxon>
        <taxon>Lachnospirales</taxon>
        <taxon>Vallitaleaceae</taxon>
        <taxon>Vallitalea</taxon>
    </lineage>
</organism>
<protein>
    <submittedName>
        <fullName evidence="1">Methyl-accepting chemotaxis protein</fullName>
    </submittedName>
</protein>
<comment type="caution">
    <text evidence="1">The sequence shown here is derived from an EMBL/GenBank/DDBJ whole genome shotgun (WGS) entry which is preliminary data.</text>
</comment>